<dbReference type="AlphaFoldDB" id="Q7M8P5"/>
<accession>Q7M8P5</accession>
<keyword evidence="6" id="KW-0255">Endonuclease</keyword>
<organism evidence="7">
    <name type="scientific">Wolinella succinogenes (strain ATCC 29543 / DSM 1740 / CCUG 13145 / JCM 31913 / LMG 7466 / NCTC 11488 / FDC 602W)</name>
    <name type="common">Vibrio succinogenes</name>
    <dbReference type="NCBI Taxonomy" id="273121"/>
    <lineage>
        <taxon>Bacteria</taxon>
        <taxon>Pseudomonadati</taxon>
        <taxon>Campylobacterota</taxon>
        <taxon>Epsilonproteobacteria</taxon>
        <taxon>Campylobacterales</taxon>
        <taxon>Helicobacteraceae</taxon>
        <taxon>Wolinella</taxon>
    </lineage>
</organism>
<dbReference type="STRING" id="273121.WS1507"/>
<keyword evidence="6" id="KW-0378">Hydrolase</keyword>
<dbReference type="CDD" id="cd00056">
    <property type="entry name" value="ENDO3c"/>
    <property type="match status" value="1"/>
</dbReference>
<dbReference type="GO" id="GO:0051539">
    <property type="term" value="F:4 iron, 4 sulfur cluster binding"/>
    <property type="evidence" value="ECO:0007669"/>
    <property type="project" value="UniProtKB-KW"/>
</dbReference>
<evidence type="ECO:0000259" key="5">
    <source>
        <dbReference type="SMART" id="SM00478"/>
    </source>
</evidence>
<dbReference type="NCBIfam" id="NF010494">
    <property type="entry name" value="PRK13913.1"/>
    <property type="match status" value="1"/>
</dbReference>
<keyword evidence="2" id="KW-0479">Metal-binding</keyword>
<dbReference type="Proteomes" id="UP000000422">
    <property type="component" value="Chromosome"/>
</dbReference>
<dbReference type="eggNOG" id="COG2231">
    <property type="taxonomic scope" value="Bacteria"/>
</dbReference>
<dbReference type="RefSeq" id="WP_011139340.1">
    <property type="nucleotide sequence ID" value="NC_005090.1"/>
</dbReference>
<name>Q7M8P5_WOLSU</name>
<dbReference type="HOGENOM" id="CLU_012862_6_0_7"/>
<dbReference type="InterPro" id="IPR003265">
    <property type="entry name" value="HhH-GPD_domain"/>
</dbReference>
<evidence type="ECO:0000256" key="2">
    <source>
        <dbReference type="ARBA" id="ARBA00022723"/>
    </source>
</evidence>
<keyword evidence="7" id="KW-1185">Reference proteome</keyword>
<dbReference type="PANTHER" id="PTHR10359">
    <property type="entry name" value="A/G-SPECIFIC ADENINE GLYCOSYLASE/ENDONUCLEASE III"/>
    <property type="match status" value="1"/>
</dbReference>
<evidence type="ECO:0000313" key="6">
    <source>
        <dbReference type="EMBL" id="CAE10556.1"/>
    </source>
</evidence>
<keyword evidence="3" id="KW-0408">Iron</keyword>
<evidence type="ECO:0000256" key="4">
    <source>
        <dbReference type="ARBA" id="ARBA00023014"/>
    </source>
</evidence>
<evidence type="ECO:0000256" key="3">
    <source>
        <dbReference type="ARBA" id="ARBA00023004"/>
    </source>
</evidence>
<dbReference type="Gene3D" id="1.10.1670.10">
    <property type="entry name" value="Helix-hairpin-Helix base-excision DNA repair enzymes (C-terminal)"/>
    <property type="match status" value="1"/>
</dbReference>
<dbReference type="GO" id="GO:0046872">
    <property type="term" value="F:metal ion binding"/>
    <property type="evidence" value="ECO:0007669"/>
    <property type="project" value="UniProtKB-KW"/>
</dbReference>
<evidence type="ECO:0000256" key="1">
    <source>
        <dbReference type="ARBA" id="ARBA00022485"/>
    </source>
</evidence>
<dbReference type="KEGG" id="wsu:WS1507"/>
<dbReference type="SMART" id="SM00478">
    <property type="entry name" value="ENDO3c"/>
    <property type="match status" value="1"/>
</dbReference>
<dbReference type="SUPFAM" id="SSF48150">
    <property type="entry name" value="DNA-glycosylase"/>
    <property type="match status" value="1"/>
</dbReference>
<keyword evidence="1" id="KW-0004">4Fe-4S</keyword>
<dbReference type="InterPro" id="IPR011257">
    <property type="entry name" value="DNA_glycosylase"/>
</dbReference>
<evidence type="ECO:0000313" key="7">
    <source>
        <dbReference type="Proteomes" id="UP000000422"/>
    </source>
</evidence>
<feature type="domain" description="HhH-GPD" evidence="5">
    <location>
        <begin position="40"/>
        <end position="187"/>
    </location>
</feature>
<sequence>MQNSFELLCHLKALGYIKEEVDEYWWPNSGTFEVVPGVILVQNTKWKLVERALGNLRSQDLLSFEALAEVDLPLLEELIKEVGLYKTKAARLKRFCQNATKDFADFEDFREGADKEWLLAQKGIGLESCDSILCYACFHEEMVADKYAYKLLSSFGYTLEGYHEIKEWLEQGIREHYKEVMELYGYEISLHKVFARFHGKIVEHGKDRHKQTLKETL</sequence>
<dbReference type="Gene3D" id="1.10.340.30">
    <property type="entry name" value="Hypothetical protein, domain 2"/>
    <property type="match status" value="1"/>
</dbReference>
<keyword evidence="4" id="KW-0411">Iron-sulfur</keyword>
<reference evidence="6 7" key="1">
    <citation type="journal article" date="2003" name="Proc. Natl. Acad. Sci. U.S.A.">
        <title>Complete genome sequence and analysis of Wolinella succinogenes.</title>
        <authorList>
            <person name="Baar C."/>
            <person name="Eppinger M."/>
            <person name="Raddatz G."/>
            <person name="Simon JM."/>
            <person name="Lanz C."/>
            <person name="Klimmek O."/>
            <person name="Nandakumar R."/>
            <person name="Gross R."/>
            <person name="Rosinus A."/>
            <person name="Keller H."/>
            <person name="Jagtap P."/>
            <person name="Linke B."/>
            <person name="Meyer F."/>
            <person name="Lederer H."/>
            <person name="Schuster S.C."/>
        </authorList>
    </citation>
    <scope>NUCLEOTIDE SEQUENCE [LARGE SCALE GENOMIC DNA]</scope>
    <source>
        <strain evidence="7">ATCC 29543 / DSM 1740 / CCUG 13145 / JCM 31913 / LMG 7466 / NCTC 11488 / FDC 602W</strain>
    </source>
</reference>
<gene>
    <name evidence="6" type="ordered locus">WS1507</name>
</gene>
<dbReference type="InterPro" id="IPR023170">
    <property type="entry name" value="HhH_base_excis_C"/>
</dbReference>
<dbReference type="GO" id="GO:0004519">
    <property type="term" value="F:endonuclease activity"/>
    <property type="evidence" value="ECO:0007669"/>
    <property type="project" value="UniProtKB-KW"/>
</dbReference>
<protein>
    <submittedName>
        <fullName evidence="6">ENDONUCLEASE III</fullName>
    </submittedName>
</protein>
<dbReference type="Pfam" id="PF00730">
    <property type="entry name" value="HhH-GPD"/>
    <property type="match status" value="1"/>
</dbReference>
<keyword evidence="6" id="KW-0540">Nuclease</keyword>
<proteinExistence type="predicted"/>
<dbReference type="GO" id="GO:0006284">
    <property type="term" value="P:base-excision repair"/>
    <property type="evidence" value="ECO:0007669"/>
    <property type="project" value="InterPro"/>
</dbReference>
<dbReference type="PANTHER" id="PTHR10359:SF19">
    <property type="entry name" value="DNA REPAIR GLYCOSYLASE MJ1434-RELATED"/>
    <property type="match status" value="1"/>
</dbReference>
<dbReference type="EMBL" id="BX571661">
    <property type="protein sequence ID" value="CAE10556.1"/>
    <property type="molecule type" value="Genomic_DNA"/>
</dbReference>